<dbReference type="GO" id="GO:0004190">
    <property type="term" value="F:aspartic-type endopeptidase activity"/>
    <property type="evidence" value="ECO:0007669"/>
    <property type="project" value="InterPro"/>
</dbReference>
<dbReference type="PANTHER" id="PTHR47966:SF51">
    <property type="entry name" value="BETA-SITE APP-CLEAVING ENZYME, ISOFORM A-RELATED"/>
    <property type="match status" value="1"/>
</dbReference>
<protein>
    <recommendedName>
        <fullName evidence="3">Peptidase A1 domain-containing protein</fullName>
    </recommendedName>
</protein>
<comment type="caution">
    <text evidence="4">The sequence shown here is derived from an EMBL/GenBank/DDBJ whole genome shotgun (WGS) entry which is preliminary data.</text>
</comment>
<evidence type="ECO:0000259" key="3">
    <source>
        <dbReference type="Pfam" id="PF00026"/>
    </source>
</evidence>
<feature type="domain" description="Peptidase A1" evidence="3">
    <location>
        <begin position="448"/>
        <end position="592"/>
    </location>
</feature>
<evidence type="ECO:0000313" key="4">
    <source>
        <dbReference type="EMBL" id="CAJ0579992.1"/>
    </source>
</evidence>
<organism evidence="4 5">
    <name type="scientific">Mesorhabditis spiculigera</name>
    <dbReference type="NCBI Taxonomy" id="96644"/>
    <lineage>
        <taxon>Eukaryota</taxon>
        <taxon>Metazoa</taxon>
        <taxon>Ecdysozoa</taxon>
        <taxon>Nematoda</taxon>
        <taxon>Chromadorea</taxon>
        <taxon>Rhabditida</taxon>
        <taxon>Rhabditina</taxon>
        <taxon>Rhabditomorpha</taxon>
        <taxon>Rhabditoidea</taxon>
        <taxon>Rhabditidae</taxon>
        <taxon>Mesorhabditinae</taxon>
        <taxon>Mesorhabditis</taxon>
    </lineage>
</organism>
<evidence type="ECO:0000256" key="1">
    <source>
        <dbReference type="ARBA" id="ARBA00007447"/>
    </source>
</evidence>
<dbReference type="Gene3D" id="2.60.40.1960">
    <property type="match status" value="2"/>
</dbReference>
<feature type="chain" id="PRO_5041200277" description="Peptidase A1 domain-containing protein" evidence="2">
    <location>
        <begin position="17"/>
        <end position="812"/>
    </location>
</feature>
<reference evidence="4" key="1">
    <citation type="submission" date="2023-06" db="EMBL/GenBank/DDBJ databases">
        <authorList>
            <person name="Delattre M."/>
        </authorList>
    </citation>
    <scope>NUCLEOTIDE SEQUENCE</scope>
    <source>
        <strain evidence="4">AF72</strain>
    </source>
</reference>
<sequence>MRALLPLIFIFQFCDAAIYTTPIYNATRDPAIKVLIGSPVQTMYCNYMDVDYFGMIIIDGYDITQSVSAKNISVTDDGEFTNVRDTVIIANMPIINYDFQVLNTGAKRPKNKMFWGNCNLFMGRLNNGTMVQPVKGLAKYLDAPILTYYIQNFTADVTMGQMTLGAVDSEHCENYKWYPTNGGESYWNVWFTGAQVGNETFNQAGYGALYLTDGTHNVPTAVLQALVKAGDMKWYAPQQKYRVHCSKAPKMPSLTFFIQGDPMELQWDDYLESHDDSYCYLIMDDQNPLPFIYTVQYYFQRYFCLAINYRTLEAGLGKVKTHLSTASIYEIPIYNTSRNPGILVKIGNPAQTIYCNYINENHYGMIVVDGYDPSQSVSAKNISVVENGDFTLMEDTIFIANMPLTSYRFKFLNYGAKPKMRLVHGNCNLFMGRLDNGTMASPVAEFNKYLDKPIITYYLSNFTADLEMGRMTLGAIDTTHCGAFKWYNTSGNSQWNVKFTGYSIGSNFTPAIGSGDLYLSDGISLAPSSLINKLISYGNFEYDNLWDMFAIPCSDWPANMPDIGFRVYEDYTVIMKPEDYMEQIYDNCYIWIRDGAAWRSTTVAYKLASAASSCADVGPKCKKFLTGLLTKLTDSFTVNDEVVCKVSKDLGNQVVQGATFEKCTEALSNNSDSYVSTLMTTKIALAPTLTSFMSCLGRINKEKGLFDFLSDTLLVAIKNKLKKAYNNKIRPKMLKMIENGKSIALRLEESCALGNAMANVKNIKAIVKNNMKLTYKETWQKCIADGLIKKGFLKIGKFIGPKFTCKQATPSG</sequence>
<evidence type="ECO:0000313" key="5">
    <source>
        <dbReference type="Proteomes" id="UP001177023"/>
    </source>
</evidence>
<name>A0AA36G5F8_9BILA</name>
<dbReference type="Gene3D" id="2.40.70.10">
    <property type="entry name" value="Acid Proteases"/>
    <property type="match status" value="4"/>
</dbReference>
<feature type="signal peptide" evidence="2">
    <location>
        <begin position="1"/>
        <end position="16"/>
    </location>
</feature>
<evidence type="ECO:0000256" key="2">
    <source>
        <dbReference type="SAM" id="SignalP"/>
    </source>
</evidence>
<gene>
    <name evidence="4" type="ORF">MSPICULIGERA_LOCUS18195</name>
</gene>
<comment type="similarity">
    <text evidence="1">Belongs to the peptidase A1 family.</text>
</comment>
<dbReference type="InterPro" id="IPR021109">
    <property type="entry name" value="Peptidase_aspartic_dom_sf"/>
</dbReference>
<dbReference type="InterPro" id="IPR033121">
    <property type="entry name" value="PEPTIDASE_A1"/>
</dbReference>
<dbReference type="EMBL" id="CATQJA010002659">
    <property type="protein sequence ID" value="CAJ0579992.1"/>
    <property type="molecule type" value="Genomic_DNA"/>
</dbReference>
<keyword evidence="2" id="KW-0732">Signal</keyword>
<dbReference type="InterPro" id="IPR001461">
    <property type="entry name" value="Aspartic_peptidase_A1"/>
</dbReference>
<feature type="non-terminal residue" evidence="4">
    <location>
        <position position="1"/>
    </location>
</feature>
<feature type="domain" description="Peptidase A1" evidence="3">
    <location>
        <begin position="129"/>
        <end position="288"/>
    </location>
</feature>
<keyword evidence="5" id="KW-1185">Reference proteome</keyword>
<accession>A0AA36G5F8</accession>
<dbReference type="Pfam" id="PF00026">
    <property type="entry name" value="Asp"/>
    <property type="match status" value="2"/>
</dbReference>
<proteinExistence type="inferred from homology"/>
<dbReference type="Proteomes" id="UP001177023">
    <property type="component" value="Unassembled WGS sequence"/>
</dbReference>
<dbReference type="AlphaFoldDB" id="A0AA36G5F8"/>
<dbReference type="PANTHER" id="PTHR47966">
    <property type="entry name" value="BETA-SITE APP-CLEAVING ENZYME, ISOFORM A-RELATED"/>
    <property type="match status" value="1"/>
</dbReference>
<dbReference type="SUPFAM" id="SSF50630">
    <property type="entry name" value="Acid proteases"/>
    <property type="match status" value="2"/>
</dbReference>
<dbReference type="GO" id="GO:0006508">
    <property type="term" value="P:proteolysis"/>
    <property type="evidence" value="ECO:0007669"/>
    <property type="project" value="InterPro"/>
</dbReference>